<dbReference type="InterPro" id="IPR050266">
    <property type="entry name" value="AB_hydrolase_sf"/>
</dbReference>
<dbReference type="GO" id="GO:0016020">
    <property type="term" value="C:membrane"/>
    <property type="evidence" value="ECO:0007669"/>
    <property type="project" value="TreeGrafter"/>
</dbReference>
<dbReference type="Gene3D" id="3.40.50.1820">
    <property type="entry name" value="alpha/beta hydrolase"/>
    <property type="match status" value="1"/>
</dbReference>
<dbReference type="PANTHER" id="PTHR43798:SF33">
    <property type="entry name" value="HYDROLASE, PUTATIVE (AFU_ORTHOLOGUE AFUA_2G14860)-RELATED"/>
    <property type="match status" value="1"/>
</dbReference>
<sequence>MAYVNNEIYYERSGHGDTLILLNGIMMSTSSWTYHVNRFKEHFDVITFDFKDQGKSSRLNHDYHIFDRSKDLLDLMDDLKVESANLLGVSYGAHVAEYFAIKYPERIKRLILSNATFKVGNHLRELGKSWEMVAQTYNPELLFRVSFPFIYSKTFYELNFEWIENRLKNASKVTDEEWLNSFIRLSRSGAYFDLSDEIGKINLSTLLICADEDMVTPKDAMNEMARKIRNSSLIKMRETGHAAFYEKEDLWCENVENFLVQNAN</sequence>
<dbReference type="PANTHER" id="PTHR43798">
    <property type="entry name" value="MONOACYLGLYCEROL LIPASE"/>
    <property type="match status" value="1"/>
</dbReference>
<comment type="caution">
    <text evidence="2">The sequence shown here is derived from an EMBL/GenBank/DDBJ whole genome shotgun (WGS) entry which is preliminary data.</text>
</comment>
<dbReference type="EMBL" id="DTPE01000270">
    <property type="protein sequence ID" value="HGE75810.1"/>
    <property type="molecule type" value="Genomic_DNA"/>
</dbReference>
<dbReference type="AlphaFoldDB" id="A0A7V3VTM2"/>
<feature type="domain" description="AB hydrolase-1" evidence="1">
    <location>
        <begin position="18"/>
        <end position="247"/>
    </location>
</feature>
<dbReference type="GO" id="GO:0016787">
    <property type="term" value="F:hydrolase activity"/>
    <property type="evidence" value="ECO:0007669"/>
    <property type="project" value="UniProtKB-KW"/>
</dbReference>
<dbReference type="InterPro" id="IPR029058">
    <property type="entry name" value="AB_hydrolase_fold"/>
</dbReference>
<evidence type="ECO:0000259" key="1">
    <source>
        <dbReference type="Pfam" id="PF00561"/>
    </source>
</evidence>
<accession>A0A7V3VTM2</accession>
<evidence type="ECO:0000313" key="2">
    <source>
        <dbReference type="EMBL" id="HGE75810.1"/>
    </source>
</evidence>
<name>A0A7V3VTM2_9BACT</name>
<reference evidence="2" key="1">
    <citation type="journal article" date="2020" name="mSystems">
        <title>Genome- and Community-Level Interaction Insights into Carbon Utilization and Element Cycling Functions of Hydrothermarchaeota in Hydrothermal Sediment.</title>
        <authorList>
            <person name="Zhou Z."/>
            <person name="Liu Y."/>
            <person name="Xu W."/>
            <person name="Pan J."/>
            <person name="Luo Z.H."/>
            <person name="Li M."/>
        </authorList>
    </citation>
    <scope>NUCLEOTIDE SEQUENCE [LARGE SCALE GENOMIC DNA]</scope>
    <source>
        <strain evidence="2">SpSt-966</strain>
    </source>
</reference>
<dbReference type="SUPFAM" id="SSF53474">
    <property type="entry name" value="alpha/beta-Hydrolases"/>
    <property type="match status" value="1"/>
</dbReference>
<dbReference type="InterPro" id="IPR000073">
    <property type="entry name" value="AB_hydrolase_1"/>
</dbReference>
<gene>
    <name evidence="2" type="ORF">ENX73_06785</name>
</gene>
<keyword evidence="2" id="KW-0378">Hydrolase</keyword>
<protein>
    <submittedName>
        <fullName evidence="2">Alpha/beta hydrolase</fullName>
    </submittedName>
</protein>
<proteinExistence type="predicted"/>
<dbReference type="Pfam" id="PF00561">
    <property type="entry name" value="Abhydrolase_1"/>
    <property type="match status" value="1"/>
</dbReference>
<organism evidence="2">
    <name type="scientific">Mesoaciditoga lauensis</name>
    <dbReference type="NCBI Taxonomy" id="1495039"/>
    <lineage>
        <taxon>Bacteria</taxon>
        <taxon>Thermotogati</taxon>
        <taxon>Thermotogota</taxon>
        <taxon>Thermotogae</taxon>
        <taxon>Mesoaciditogales</taxon>
        <taxon>Mesoaciditogaceae</taxon>
        <taxon>Mesoaciditoga</taxon>
    </lineage>
</organism>
<dbReference type="PRINTS" id="PR00111">
    <property type="entry name" value="ABHYDROLASE"/>
</dbReference>